<evidence type="ECO:0000313" key="2">
    <source>
        <dbReference type="Proteomes" id="UP000887013"/>
    </source>
</evidence>
<dbReference type="OrthoDB" id="10384841at2759"/>
<protein>
    <submittedName>
        <fullName evidence="1">Uncharacterized protein</fullName>
    </submittedName>
</protein>
<sequence>MSKDISKLKNKRTMVRPMLTKLINEIEGTINCESRKSDSFEVFLEQLSEKDSNLNTLNKEIEDLLTVETISEDMEASEEIKAKIIF</sequence>
<evidence type="ECO:0000313" key="1">
    <source>
        <dbReference type="EMBL" id="GFS88115.1"/>
    </source>
</evidence>
<gene>
    <name evidence="1" type="ORF">NPIL_207941</name>
</gene>
<dbReference type="Proteomes" id="UP000887013">
    <property type="component" value="Unassembled WGS sequence"/>
</dbReference>
<accession>A0A8X6TAS2</accession>
<name>A0A8X6TAS2_NEPPI</name>
<keyword evidence="2" id="KW-1185">Reference proteome</keyword>
<comment type="caution">
    <text evidence="1">The sequence shown here is derived from an EMBL/GenBank/DDBJ whole genome shotgun (WGS) entry which is preliminary data.</text>
</comment>
<organism evidence="1 2">
    <name type="scientific">Nephila pilipes</name>
    <name type="common">Giant wood spider</name>
    <name type="synonym">Nephila maculata</name>
    <dbReference type="NCBI Taxonomy" id="299642"/>
    <lineage>
        <taxon>Eukaryota</taxon>
        <taxon>Metazoa</taxon>
        <taxon>Ecdysozoa</taxon>
        <taxon>Arthropoda</taxon>
        <taxon>Chelicerata</taxon>
        <taxon>Arachnida</taxon>
        <taxon>Araneae</taxon>
        <taxon>Araneomorphae</taxon>
        <taxon>Entelegynae</taxon>
        <taxon>Araneoidea</taxon>
        <taxon>Nephilidae</taxon>
        <taxon>Nephila</taxon>
    </lineage>
</organism>
<proteinExistence type="predicted"/>
<reference evidence="1" key="1">
    <citation type="submission" date="2020-08" db="EMBL/GenBank/DDBJ databases">
        <title>Multicomponent nature underlies the extraordinary mechanical properties of spider dragline silk.</title>
        <authorList>
            <person name="Kono N."/>
            <person name="Nakamura H."/>
            <person name="Mori M."/>
            <person name="Yoshida Y."/>
            <person name="Ohtoshi R."/>
            <person name="Malay A.D."/>
            <person name="Moran D.A.P."/>
            <person name="Tomita M."/>
            <person name="Numata K."/>
            <person name="Arakawa K."/>
        </authorList>
    </citation>
    <scope>NUCLEOTIDE SEQUENCE</scope>
</reference>
<dbReference type="AlphaFoldDB" id="A0A8X6TAS2"/>
<dbReference type="EMBL" id="BMAW01052926">
    <property type="protein sequence ID" value="GFS88115.1"/>
    <property type="molecule type" value="Genomic_DNA"/>
</dbReference>